<dbReference type="GO" id="GO:0033353">
    <property type="term" value="P:S-adenosylmethionine cycle"/>
    <property type="evidence" value="ECO:0007669"/>
    <property type="project" value="TreeGrafter"/>
</dbReference>
<evidence type="ECO:0000313" key="8">
    <source>
        <dbReference type="Proteomes" id="UP000618733"/>
    </source>
</evidence>
<dbReference type="PANTHER" id="PTHR23420">
    <property type="entry name" value="ADENOSYLHOMOCYSTEINASE"/>
    <property type="match status" value="1"/>
</dbReference>
<dbReference type="Gene3D" id="3.40.50.720">
    <property type="entry name" value="NAD(P)-binding Rossmann-like Domain"/>
    <property type="match status" value="1"/>
</dbReference>
<protein>
    <submittedName>
        <fullName evidence="7">Adenosylhomocysteinase</fullName>
    </submittedName>
</protein>
<dbReference type="SMART" id="SM00996">
    <property type="entry name" value="AdoHcyase"/>
    <property type="match status" value="1"/>
</dbReference>
<dbReference type="Pfam" id="PF00670">
    <property type="entry name" value="AdoHcyase_NAD"/>
    <property type="match status" value="1"/>
</dbReference>
<dbReference type="Proteomes" id="UP000618733">
    <property type="component" value="Unassembled WGS sequence"/>
</dbReference>
<dbReference type="AlphaFoldDB" id="A0A934UWH8"/>
<feature type="domain" description="S-adenosyl-L-homocysteine hydrolase NAD binding" evidence="6">
    <location>
        <begin position="298"/>
        <end position="473"/>
    </location>
</feature>
<dbReference type="Pfam" id="PF05221">
    <property type="entry name" value="AdoHcyase"/>
    <property type="match status" value="1"/>
</dbReference>
<dbReference type="SUPFAM" id="SSF51735">
    <property type="entry name" value="NAD(P)-binding Rossmann-fold domains"/>
    <property type="match status" value="1"/>
</dbReference>
<dbReference type="EMBL" id="JAEHOI010000002">
    <property type="protein sequence ID" value="MBK0420980.1"/>
    <property type="molecule type" value="Genomic_DNA"/>
</dbReference>
<feature type="compositionally biased region" description="Basic residues" evidence="5">
    <location>
        <begin position="541"/>
        <end position="550"/>
    </location>
</feature>
<dbReference type="RefSeq" id="WP_200131179.1">
    <property type="nucleotide sequence ID" value="NZ_JAEHOI010000002.1"/>
</dbReference>
<sequence>MAEANAFRAAARAVRAAAREGNQLLSGGVSEVRVSDPEIARSLRGILTACGVRLAQDGATGRMARDGATENAENGPDRPGFVFVDDVAAVPDSAIAAAAQARGLPPVYADPAGHSRSSRAADAESRIAWAAAGMPATAALAARLLAASARDRPRLAVSLVLEPKTAAFARTLADSGCEVAVFGAVSETDPSVATALELGGGVAVFAPTAPVDQEDAGRVDAANAAAILDWAPELLIDDGSHLLRLAHTERNGALDALRGAAEETTSGVRPLVEMVAEGSLAIPVIAVNDARTKTGFDNRIGTGQTCVTAILDLLDPPAAAGTDPRQRAVGAAGEAWTVIGYGPVGEGVARFAAAFGARVRVVERDPVRALAAHLDGHAAVSLREGLAGADVVVSATGVWHTLTAEHFAALAPGTAVAVAGGIDDELALGTLRTLGWTERRLGEDRSEWIAPGEASGPIVLADGGGVNYTAGEGNPVEIMDLSFATQLAALIRLISEDLPAGVHTVSAADEAAVARASLAARGAEAEAEVESARPGGAAQHWRTHRYGSRA</sequence>
<dbReference type="SMART" id="SM00997">
    <property type="entry name" value="AdoHcyase_NAD"/>
    <property type="match status" value="1"/>
</dbReference>
<comment type="caution">
    <text evidence="7">The sequence shown here is derived from an EMBL/GenBank/DDBJ whole genome shotgun (WGS) entry which is preliminary data.</text>
</comment>
<gene>
    <name evidence="7" type="ORF">JD292_02640</name>
</gene>
<dbReference type="SUPFAM" id="SSF52283">
    <property type="entry name" value="Formate/glycerate dehydrogenase catalytic domain-like"/>
    <property type="match status" value="1"/>
</dbReference>
<evidence type="ECO:0000256" key="5">
    <source>
        <dbReference type="SAM" id="MobiDB-lite"/>
    </source>
</evidence>
<dbReference type="InterPro" id="IPR042172">
    <property type="entry name" value="Adenosylhomocyst_ase-like_sf"/>
</dbReference>
<keyword evidence="4" id="KW-0520">NAD</keyword>
<evidence type="ECO:0000256" key="2">
    <source>
        <dbReference type="ARBA" id="ARBA00007122"/>
    </source>
</evidence>
<comment type="cofactor">
    <cofactor evidence="1">
        <name>NAD(+)</name>
        <dbReference type="ChEBI" id="CHEBI:57540"/>
    </cofactor>
</comment>
<accession>A0A934UWH8</accession>
<keyword evidence="8" id="KW-1185">Reference proteome</keyword>
<organism evidence="7 8">
    <name type="scientific">Leucobacter edaphi</name>
    <dbReference type="NCBI Taxonomy" id="2796472"/>
    <lineage>
        <taxon>Bacteria</taxon>
        <taxon>Bacillati</taxon>
        <taxon>Actinomycetota</taxon>
        <taxon>Actinomycetes</taxon>
        <taxon>Micrococcales</taxon>
        <taxon>Microbacteriaceae</taxon>
        <taxon>Leucobacter</taxon>
    </lineage>
</organism>
<dbReference type="GO" id="GO:0006730">
    <property type="term" value="P:one-carbon metabolic process"/>
    <property type="evidence" value="ECO:0007669"/>
    <property type="project" value="UniProtKB-KW"/>
</dbReference>
<reference evidence="7" key="1">
    <citation type="submission" date="2020-12" db="EMBL/GenBank/DDBJ databases">
        <title>Leucobacter sp. CAS2, isolated from Chromium sludge.</title>
        <authorList>
            <person name="Xu Z."/>
        </authorList>
    </citation>
    <scope>NUCLEOTIDE SEQUENCE</scope>
    <source>
        <strain evidence="7">CSA2</strain>
    </source>
</reference>
<dbReference type="InterPro" id="IPR015878">
    <property type="entry name" value="Ado_hCys_hydrolase_NAD-bd"/>
</dbReference>
<evidence type="ECO:0000259" key="6">
    <source>
        <dbReference type="SMART" id="SM00997"/>
    </source>
</evidence>
<evidence type="ECO:0000256" key="1">
    <source>
        <dbReference type="ARBA" id="ARBA00001911"/>
    </source>
</evidence>
<name>A0A934UWH8_9MICO</name>
<dbReference type="GO" id="GO:0004013">
    <property type="term" value="F:adenosylhomocysteinase activity"/>
    <property type="evidence" value="ECO:0007669"/>
    <property type="project" value="TreeGrafter"/>
</dbReference>
<evidence type="ECO:0000256" key="4">
    <source>
        <dbReference type="ARBA" id="ARBA00023027"/>
    </source>
</evidence>
<evidence type="ECO:0000256" key="3">
    <source>
        <dbReference type="ARBA" id="ARBA00022563"/>
    </source>
</evidence>
<keyword evidence="3" id="KW-0554">One-carbon metabolism</keyword>
<dbReference type="InterPro" id="IPR000043">
    <property type="entry name" value="Adenosylhomocysteinase-like"/>
</dbReference>
<proteinExistence type="inferred from homology"/>
<dbReference type="PANTHER" id="PTHR23420:SF0">
    <property type="entry name" value="ADENOSYLHOMOCYSTEINASE"/>
    <property type="match status" value="1"/>
</dbReference>
<dbReference type="Gene3D" id="3.40.50.1480">
    <property type="entry name" value="Adenosylhomocysteinase-like"/>
    <property type="match status" value="1"/>
</dbReference>
<comment type="similarity">
    <text evidence="2">Belongs to the adenosylhomocysteinase family.</text>
</comment>
<evidence type="ECO:0000313" key="7">
    <source>
        <dbReference type="EMBL" id="MBK0420980.1"/>
    </source>
</evidence>
<feature type="region of interest" description="Disordered" evidence="5">
    <location>
        <begin position="527"/>
        <end position="550"/>
    </location>
</feature>
<dbReference type="InterPro" id="IPR036291">
    <property type="entry name" value="NAD(P)-bd_dom_sf"/>
</dbReference>
<dbReference type="GO" id="GO:0005829">
    <property type="term" value="C:cytosol"/>
    <property type="evidence" value="ECO:0007669"/>
    <property type="project" value="TreeGrafter"/>
</dbReference>